<evidence type="ECO:0000259" key="4">
    <source>
        <dbReference type="Pfam" id="PF00582"/>
    </source>
</evidence>
<evidence type="ECO:0000256" key="1">
    <source>
        <dbReference type="ARBA" id="ARBA00000900"/>
    </source>
</evidence>
<dbReference type="EMBL" id="QGKY02001250">
    <property type="protein sequence ID" value="KAF2561392.1"/>
    <property type="molecule type" value="Genomic_DNA"/>
</dbReference>
<dbReference type="CDD" id="cd01989">
    <property type="entry name" value="USP_STK_Ubox_N"/>
    <property type="match status" value="1"/>
</dbReference>
<dbReference type="PANTHER" id="PTHR45647:SF96">
    <property type="entry name" value="PROTEIN KINASE FAMILY PROTEIN"/>
    <property type="match status" value="1"/>
</dbReference>
<dbReference type="SUPFAM" id="SSF52402">
    <property type="entry name" value="Adenine nucleotide alpha hydrolases-like"/>
    <property type="match status" value="1"/>
</dbReference>
<reference evidence="5" key="1">
    <citation type="submission" date="2019-12" db="EMBL/GenBank/DDBJ databases">
        <title>Genome sequencing and annotation of Brassica cretica.</title>
        <authorList>
            <person name="Studholme D.J."/>
            <person name="Sarris P.F."/>
        </authorList>
    </citation>
    <scope>NUCLEOTIDE SEQUENCE</scope>
    <source>
        <strain evidence="5">PFS-102/07</strain>
        <tissue evidence="5">Leaf</tissue>
    </source>
</reference>
<evidence type="ECO:0000256" key="3">
    <source>
        <dbReference type="ARBA" id="ARBA00022786"/>
    </source>
</evidence>
<dbReference type="PANTHER" id="PTHR45647">
    <property type="entry name" value="OS02G0152300 PROTEIN"/>
    <property type="match status" value="1"/>
</dbReference>
<dbReference type="Gene3D" id="3.40.50.620">
    <property type="entry name" value="HUPs"/>
    <property type="match status" value="1"/>
</dbReference>
<evidence type="ECO:0000313" key="5">
    <source>
        <dbReference type="EMBL" id="KAF2561392.1"/>
    </source>
</evidence>
<keyword evidence="3" id="KW-0833">Ubl conjugation pathway</keyword>
<dbReference type="InterPro" id="IPR006016">
    <property type="entry name" value="UspA"/>
</dbReference>
<accession>A0A8S9HX60</accession>
<comment type="caution">
    <text evidence="5">The sequence shown here is derived from an EMBL/GenBank/DDBJ whole genome shotgun (WGS) entry which is preliminary data.</text>
</comment>
<dbReference type="EC" id="2.3.2.27" evidence="2"/>
<sequence>MAPPYSSDDSHSPVNSTVIAIDKEKHSHYAVRWAVDHLANTIHNPLIILLHVRLKSSNYGGNGASDDLNQLFIPYRGYCARKGISMSEAVIDDSDVAKAILEYVNSNLVNNLVLGASAKSTYTFARSLMFSKHHDVQGAIMKSIPDFCSVYVISKGKVQSSRPAQRPITNTLAPPRVPSSGFLIQSLSDSEQDPVPTCMTRATKLRVCSPLLYAVDPLFHSLTLEYIEGVSVEDVFLEFRANGAVEERSAQIWEAIAKLHDG</sequence>
<dbReference type="InterPro" id="IPR051348">
    <property type="entry name" value="U-box_ubiquitin_ligases"/>
</dbReference>
<feature type="domain" description="UspA" evidence="4">
    <location>
        <begin position="18"/>
        <end position="121"/>
    </location>
</feature>
<dbReference type="AlphaFoldDB" id="A0A8S9HX60"/>
<protein>
    <recommendedName>
        <fullName evidence="2">RING-type E3 ubiquitin transferase</fullName>
        <ecNumber evidence="2">2.3.2.27</ecNumber>
    </recommendedName>
</protein>
<dbReference type="GO" id="GO:0061630">
    <property type="term" value="F:ubiquitin protein ligase activity"/>
    <property type="evidence" value="ECO:0007669"/>
    <property type="project" value="UniProtKB-EC"/>
</dbReference>
<comment type="catalytic activity">
    <reaction evidence="1">
        <text>S-ubiquitinyl-[E2 ubiquitin-conjugating enzyme]-L-cysteine + [acceptor protein]-L-lysine = [E2 ubiquitin-conjugating enzyme]-L-cysteine + N(6)-ubiquitinyl-[acceptor protein]-L-lysine.</text>
        <dbReference type="EC" id="2.3.2.27"/>
    </reaction>
</comment>
<evidence type="ECO:0000256" key="2">
    <source>
        <dbReference type="ARBA" id="ARBA00012483"/>
    </source>
</evidence>
<proteinExistence type="predicted"/>
<name>A0A8S9HX60_BRACR</name>
<dbReference type="InterPro" id="IPR014729">
    <property type="entry name" value="Rossmann-like_a/b/a_fold"/>
</dbReference>
<dbReference type="Pfam" id="PF00582">
    <property type="entry name" value="Usp"/>
    <property type="match status" value="1"/>
</dbReference>
<gene>
    <name evidence="5" type="ORF">F2Q70_00018642</name>
</gene>
<organism evidence="5">
    <name type="scientific">Brassica cretica</name>
    <name type="common">Mustard</name>
    <dbReference type="NCBI Taxonomy" id="69181"/>
    <lineage>
        <taxon>Eukaryota</taxon>
        <taxon>Viridiplantae</taxon>
        <taxon>Streptophyta</taxon>
        <taxon>Embryophyta</taxon>
        <taxon>Tracheophyta</taxon>
        <taxon>Spermatophyta</taxon>
        <taxon>Magnoliopsida</taxon>
        <taxon>eudicotyledons</taxon>
        <taxon>Gunneridae</taxon>
        <taxon>Pentapetalae</taxon>
        <taxon>rosids</taxon>
        <taxon>malvids</taxon>
        <taxon>Brassicales</taxon>
        <taxon>Brassicaceae</taxon>
        <taxon>Brassiceae</taxon>
        <taxon>Brassica</taxon>
    </lineage>
</organism>